<dbReference type="AlphaFoldDB" id="A0A8J8CM23"/>
<proteinExistence type="predicted"/>
<evidence type="ECO:0000313" key="1">
    <source>
        <dbReference type="EMBL" id="NDJ16787.1"/>
    </source>
</evidence>
<dbReference type="EMBL" id="WVIE01000005">
    <property type="protein sequence ID" value="NDJ16787.1"/>
    <property type="molecule type" value="Genomic_DNA"/>
</dbReference>
<sequence>MGLYNPPPVALEQPKANTASHYAINAATTSTALLAVNLDRLGATLFNNSTARLYVKLGATATTTDFTFPLEPNGYYEVPFGYTGSIAGVWAAVNGNALISEFL</sequence>
<organism evidence="1 2">
    <name type="scientific">Myxacorys almedinensis A</name>
    <dbReference type="NCBI Taxonomy" id="2690445"/>
    <lineage>
        <taxon>Bacteria</taxon>
        <taxon>Bacillati</taxon>
        <taxon>Cyanobacteriota</taxon>
        <taxon>Cyanophyceae</taxon>
        <taxon>Leptolyngbyales</taxon>
        <taxon>Leptolyngbyaceae</taxon>
        <taxon>Myxacorys</taxon>
        <taxon>Myxacorys almedinensis</taxon>
    </lineage>
</organism>
<name>A0A8J8CM23_9CYAN</name>
<dbReference type="RefSeq" id="WP_162422304.1">
    <property type="nucleotide sequence ID" value="NZ_WVIE01000005.1"/>
</dbReference>
<keyword evidence="2" id="KW-1185">Reference proteome</keyword>
<reference evidence="1" key="1">
    <citation type="submission" date="2019-12" db="EMBL/GenBank/DDBJ databases">
        <title>High-Quality draft genome sequences of three cyanobacteria isolated from the limestone walls of the Old Cathedral of Coimbra.</title>
        <authorList>
            <person name="Tiago I."/>
            <person name="Soares F."/>
            <person name="Portugal A."/>
        </authorList>
    </citation>
    <scope>NUCLEOTIDE SEQUENCE</scope>
    <source>
        <strain evidence="1">A</strain>
    </source>
</reference>
<gene>
    <name evidence="1" type="ORF">GS601_05695</name>
</gene>
<evidence type="ECO:0000313" key="2">
    <source>
        <dbReference type="Proteomes" id="UP000646053"/>
    </source>
</evidence>
<accession>A0A8J8CM23</accession>
<protein>
    <submittedName>
        <fullName evidence="1">Uncharacterized protein</fullName>
    </submittedName>
</protein>
<comment type="caution">
    <text evidence="1">The sequence shown here is derived from an EMBL/GenBank/DDBJ whole genome shotgun (WGS) entry which is preliminary data.</text>
</comment>
<dbReference type="Proteomes" id="UP000646053">
    <property type="component" value="Unassembled WGS sequence"/>
</dbReference>